<accession>A0A919EKC5</accession>
<dbReference type="InterPro" id="IPR000182">
    <property type="entry name" value="GNAT_dom"/>
</dbReference>
<dbReference type="Pfam" id="PF13302">
    <property type="entry name" value="Acetyltransf_3"/>
    <property type="match status" value="1"/>
</dbReference>
<gene>
    <name evidence="5" type="ORF">GCM10017161_19080</name>
</gene>
<dbReference type="InterPro" id="IPR051531">
    <property type="entry name" value="N-acetyltransferase"/>
</dbReference>
<evidence type="ECO:0000256" key="3">
    <source>
        <dbReference type="ARBA" id="ARBA00038502"/>
    </source>
</evidence>
<organism evidence="5 6">
    <name type="scientific">Thalassotalea marina</name>
    <dbReference type="NCBI Taxonomy" id="1673741"/>
    <lineage>
        <taxon>Bacteria</taxon>
        <taxon>Pseudomonadati</taxon>
        <taxon>Pseudomonadota</taxon>
        <taxon>Gammaproteobacteria</taxon>
        <taxon>Alteromonadales</taxon>
        <taxon>Colwelliaceae</taxon>
        <taxon>Thalassotalea</taxon>
    </lineage>
</organism>
<reference evidence="5" key="2">
    <citation type="submission" date="2020-09" db="EMBL/GenBank/DDBJ databases">
        <authorList>
            <person name="Sun Q."/>
            <person name="Kim S."/>
        </authorList>
    </citation>
    <scope>NUCLEOTIDE SEQUENCE</scope>
    <source>
        <strain evidence="5">KCTC 42731</strain>
    </source>
</reference>
<sequence>MNQTNSPNVIVRRIVIDDATKLSQFYFKNQTHFKPWEPSRSDDYHTIAAWQKRLVEYDKEHQLKTSAHFAAFNATDHNIIACCSLTNVIQGPFKACYLGFGVDEDHEGQGVMTSLCRYVVDIAFNNLCLNRVMANYMPENTRSKKLLTSLGFEEEGYAKRYLKINGQWRDHVLTAMHNPKEVD</sequence>
<dbReference type="SUPFAM" id="SSF55729">
    <property type="entry name" value="Acyl-CoA N-acyltransferases (Nat)"/>
    <property type="match status" value="1"/>
</dbReference>
<comment type="similarity">
    <text evidence="3">Belongs to the acetyltransferase family. RimJ subfamily.</text>
</comment>
<name>A0A919EKC5_9GAMM</name>
<proteinExistence type="inferred from homology"/>
<dbReference type="GO" id="GO:0008999">
    <property type="term" value="F:protein-N-terminal-alanine acetyltransferase activity"/>
    <property type="evidence" value="ECO:0007669"/>
    <property type="project" value="TreeGrafter"/>
</dbReference>
<dbReference type="EMBL" id="BNCK01000004">
    <property type="protein sequence ID" value="GHF91423.1"/>
    <property type="molecule type" value="Genomic_DNA"/>
</dbReference>
<dbReference type="RefSeq" id="WP_189769739.1">
    <property type="nucleotide sequence ID" value="NZ_BNCK01000004.1"/>
</dbReference>
<keyword evidence="2" id="KW-0012">Acyltransferase</keyword>
<dbReference type="Proteomes" id="UP000623842">
    <property type="component" value="Unassembled WGS sequence"/>
</dbReference>
<dbReference type="AlphaFoldDB" id="A0A919EKC5"/>
<dbReference type="PANTHER" id="PTHR43792:SF8">
    <property type="entry name" value="[RIBOSOMAL PROTEIN US5]-ALANINE N-ACETYLTRANSFERASE"/>
    <property type="match status" value="1"/>
</dbReference>
<dbReference type="PANTHER" id="PTHR43792">
    <property type="entry name" value="GNAT FAMILY, PUTATIVE (AFU_ORTHOLOGUE AFUA_3G00765)-RELATED-RELATED"/>
    <property type="match status" value="1"/>
</dbReference>
<keyword evidence="6" id="KW-1185">Reference proteome</keyword>
<dbReference type="PROSITE" id="PS51186">
    <property type="entry name" value="GNAT"/>
    <property type="match status" value="1"/>
</dbReference>
<dbReference type="Gene3D" id="3.40.630.30">
    <property type="match status" value="1"/>
</dbReference>
<dbReference type="CDD" id="cd04301">
    <property type="entry name" value="NAT_SF"/>
    <property type="match status" value="1"/>
</dbReference>
<dbReference type="InterPro" id="IPR016181">
    <property type="entry name" value="Acyl_CoA_acyltransferase"/>
</dbReference>
<reference evidence="5" key="1">
    <citation type="journal article" date="2014" name="Int. J. Syst. Evol. Microbiol.">
        <title>Complete genome sequence of Corynebacterium casei LMG S-19264T (=DSM 44701T), isolated from a smear-ripened cheese.</title>
        <authorList>
            <consortium name="US DOE Joint Genome Institute (JGI-PGF)"/>
            <person name="Walter F."/>
            <person name="Albersmeier A."/>
            <person name="Kalinowski J."/>
            <person name="Ruckert C."/>
        </authorList>
    </citation>
    <scope>NUCLEOTIDE SEQUENCE</scope>
    <source>
        <strain evidence="5">KCTC 42731</strain>
    </source>
</reference>
<dbReference type="GO" id="GO:0005737">
    <property type="term" value="C:cytoplasm"/>
    <property type="evidence" value="ECO:0007669"/>
    <property type="project" value="TreeGrafter"/>
</dbReference>
<protein>
    <submittedName>
        <fullName evidence="5">Alanine acetyltransferase</fullName>
    </submittedName>
</protein>
<evidence type="ECO:0000313" key="5">
    <source>
        <dbReference type="EMBL" id="GHF91423.1"/>
    </source>
</evidence>
<evidence type="ECO:0000313" key="6">
    <source>
        <dbReference type="Proteomes" id="UP000623842"/>
    </source>
</evidence>
<evidence type="ECO:0000259" key="4">
    <source>
        <dbReference type="PROSITE" id="PS51186"/>
    </source>
</evidence>
<comment type="caution">
    <text evidence="5">The sequence shown here is derived from an EMBL/GenBank/DDBJ whole genome shotgun (WGS) entry which is preliminary data.</text>
</comment>
<evidence type="ECO:0000256" key="1">
    <source>
        <dbReference type="ARBA" id="ARBA00022679"/>
    </source>
</evidence>
<feature type="domain" description="N-acetyltransferase" evidence="4">
    <location>
        <begin position="31"/>
        <end position="179"/>
    </location>
</feature>
<keyword evidence="1" id="KW-0808">Transferase</keyword>
<evidence type="ECO:0000256" key="2">
    <source>
        <dbReference type="ARBA" id="ARBA00023315"/>
    </source>
</evidence>